<name>A0A505ICC7_ASPNG</name>
<sequence>MRSSTWRRHYISSIWLRAGFRVLLTATPFYNDVRDFLGYIGLLLPSNPDVKATFTSSRVRQIVEAPPGTEVERLLCIREFVTKHILSKERVTQTLATLRVDDENIAVSIQWKRQPCADEYPTCELRLGYAKLSPDGLLTTRECDWRGKALSLEDIVELVNMRAAANKGARLVEAIQFMEDIKGWDTAVAGVCTIAEQALRGKPNSIEEFNGMPRSSRREYTRKAGELHSKVSAIAERNWMAIGAHLSAELITKLTFSKKVKAFAEFPEAEQGTTIRRLNQKVYKRCAAPPGIGRNRDPVSTMQL</sequence>
<dbReference type="AlphaFoldDB" id="A0A505ICC7"/>
<dbReference type="VEuPathDB" id="FungiDB:An17g00070"/>
<protein>
    <submittedName>
        <fullName evidence="1">KR domain family protein</fullName>
    </submittedName>
</protein>
<dbReference type="VEuPathDB" id="FungiDB:M747DRAFT_259793"/>
<dbReference type="VEuPathDB" id="FungiDB:M747DRAFT_237198"/>
<dbReference type="EMBL" id="NKJJ02000012">
    <property type="protein sequence ID" value="TPR10717.1"/>
    <property type="molecule type" value="Genomic_DNA"/>
</dbReference>
<evidence type="ECO:0000313" key="2">
    <source>
        <dbReference type="Proteomes" id="UP000197666"/>
    </source>
</evidence>
<evidence type="ECO:0000313" key="1">
    <source>
        <dbReference type="EMBL" id="TPR10717.1"/>
    </source>
</evidence>
<reference evidence="2" key="1">
    <citation type="submission" date="2018-10" db="EMBL/GenBank/DDBJ databases">
        <title>FDA dAtabase for Regulatory Grade micrObial Sequences (FDA-ARGOS): Supporting development and validation of Infectious Disease Dx tests.</title>
        <authorList>
            <person name="Kerrigan L."/>
            <person name="Tallon L."/>
            <person name="Sadzewicz L."/>
            <person name="Sengamalay N."/>
            <person name="Ott S."/>
            <person name="Godinez A."/>
            <person name="Nagaraj S."/>
            <person name="Vavikolanu K."/>
            <person name="Nadendla S."/>
            <person name="George J."/>
            <person name="Sichtig H."/>
        </authorList>
    </citation>
    <scope>NUCLEOTIDE SEQUENCE [LARGE SCALE GENOMIC DNA]</scope>
    <source>
        <strain evidence="2">FDAARGOS_311</strain>
    </source>
</reference>
<dbReference type="VEuPathDB" id="FungiDB:ASPNIDRAFT2_1175752"/>
<proteinExistence type="predicted"/>
<accession>A0A505ICC7</accession>
<organism evidence="1 2">
    <name type="scientific">Aspergillus niger</name>
    <dbReference type="NCBI Taxonomy" id="5061"/>
    <lineage>
        <taxon>Eukaryota</taxon>
        <taxon>Fungi</taxon>
        <taxon>Dikarya</taxon>
        <taxon>Ascomycota</taxon>
        <taxon>Pezizomycotina</taxon>
        <taxon>Eurotiomycetes</taxon>
        <taxon>Eurotiomycetidae</taxon>
        <taxon>Eurotiales</taxon>
        <taxon>Aspergillaceae</taxon>
        <taxon>Aspergillus</taxon>
        <taxon>Aspergillus subgen. Circumdati</taxon>
    </lineage>
</organism>
<dbReference type="Proteomes" id="UP000197666">
    <property type="component" value="Unassembled WGS sequence"/>
</dbReference>
<dbReference type="VEuPathDB" id="FungiDB:ATCC64974_64210"/>
<dbReference type="VEuPathDB" id="FungiDB:An04g01060"/>
<dbReference type="VEuPathDB" id="FungiDB:ASPNIDRAFT2_45060"/>
<gene>
    <name evidence="1" type="ORF">CAN33_0035735</name>
</gene>
<comment type="caution">
    <text evidence="1">The sequence shown here is derived from an EMBL/GenBank/DDBJ whole genome shotgun (WGS) entry which is preliminary data.</text>
</comment>